<evidence type="ECO:0000256" key="1">
    <source>
        <dbReference type="SAM" id="Phobius"/>
    </source>
</evidence>
<feature type="transmembrane region" description="Helical" evidence="1">
    <location>
        <begin position="189"/>
        <end position="209"/>
    </location>
</feature>
<keyword evidence="1" id="KW-0472">Membrane</keyword>
<sequence length="243" mass="25545">MSTASSNDIWAVAQSPWLWVCALVVFAVIGVQSWIYIRAARAAGEDVGISRRDLNRAFRSGAAASVGPSLAVVLVAIALLTLFGTPAVLMRIGLVGSAATETASATIAASSMGADLGGPAWTQEVFVVAFFAMCVSGGAWMLFTLIFTPILKRGSRRIARVNPRAMAIIPGSALLAAFMALTITELPKSAIHVIAVLVSGASMAAMMWLARRFDLGWLKEWALGLAIIIALAVIYVVHHGHLG</sequence>
<gene>
    <name evidence="2" type="ORF">HNR09_000837</name>
</gene>
<dbReference type="EMBL" id="JACCFY010000001">
    <property type="protein sequence ID" value="NYJ77426.1"/>
    <property type="molecule type" value="Genomic_DNA"/>
</dbReference>
<dbReference type="InterPro" id="IPR032479">
    <property type="entry name" value="DUF5058"/>
</dbReference>
<dbReference type="AlphaFoldDB" id="A0A7Z0GK06"/>
<evidence type="ECO:0000313" key="3">
    <source>
        <dbReference type="Proteomes" id="UP000535437"/>
    </source>
</evidence>
<evidence type="ECO:0000313" key="2">
    <source>
        <dbReference type="EMBL" id="NYJ77426.1"/>
    </source>
</evidence>
<feature type="transmembrane region" description="Helical" evidence="1">
    <location>
        <begin position="125"/>
        <end position="151"/>
    </location>
</feature>
<reference evidence="2 3" key="1">
    <citation type="submission" date="2020-07" db="EMBL/GenBank/DDBJ databases">
        <title>Sequencing the genomes of 1000 actinobacteria strains.</title>
        <authorList>
            <person name="Klenk H.-P."/>
        </authorList>
    </citation>
    <scope>NUCLEOTIDE SEQUENCE [LARGE SCALE GENOMIC DNA]</scope>
    <source>
        <strain evidence="2 3">DSM 15475</strain>
    </source>
</reference>
<proteinExistence type="predicted"/>
<feature type="transmembrane region" description="Helical" evidence="1">
    <location>
        <begin position="221"/>
        <end position="238"/>
    </location>
</feature>
<keyword evidence="3" id="KW-1185">Reference proteome</keyword>
<dbReference type="Pfam" id="PF16481">
    <property type="entry name" value="DUF5058"/>
    <property type="match status" value="1"/>
</dbReference>
<feature type="transmembrane region" description="Helical" evidence="1">
    <location>
        <begin position="17"/>
        <end position="37"/>
    </location>
</feature>
<accession>A0A7Z0GK06</accession>
<dbReference type="Proteomes" id="UP000535437">
    <property type="component" value="Unassembled WGS sequence"/>
</dbReference>
<organism evidence="2 3">
    <name type="scientific">Nesterenkonia xinjiangensis</name>
    <dbReference type="NCBI Taxonomy" id="225327"/>
    <lineage>
        <taxon>Bacteria</taxon>
        <taxon>Bacillati</taxon>
        <taxon>Actinomycetota</taxon>
        <taxon>Actinomycetes</taxon>
        <taxon>Micrococcales</taxon>
        <taxon>Micrococcaceae</taxon>
        <taxon>Nesterenkonia</taxon>
    </lineage>
</organism>
<protein>
    <recommendedName>
        <fullName evidence="4">DUF5058 family protein</fullName>
    </recommendedName>
</protein>
<feature type="transmembrane region" description="Helical" evidence="1">
    <location>
        <begin position="163"/>
        <end position="183"/>
    </location>
</feature>
<evidence type="ECO:0008006" key="4">
    <source>
        <dbReference type="Google" id="ProtNLM"/>
    </source>
</evidence>
<keyword evidence="1" id="KW-1133">Transmembrane helix</keyword>
<feature type="transmembrane region" description="Helical" evidence="1">
    <location>
        <begin position="58"/>
        <end position="83"/>
    </location>
</feature>
<keyword evidence="1" id="KW-0812">Transmembrane</keyword>
<name>A0A7Z0GK06_9MICC</name>
<comment type="caution">
    <text evidence="2">The sequence shown here is derived from an EMBL/GenBank/DDBJ whole genome shotgun (WGS) entry which is preliminary data.</text>
</comment>
<dbReference type="RefSeq" id="WP_179540912.1">
    <property type="nucleotide sequence ID" value="NZ_BAAALL010000004.1"/>
</dbReference>